<dbReference type="SUPFAM" id="SSF55811">
    <property type="entry name" value="Nudix"/>
    <property type="match status" value="1"/>
</dbReference>
<accession>A0A846UC99</accession>
<reference evidence="1 2" key="1">
    <citation type="submission" date="2020-04" db="EMBL/GenBank/DDBJ databases">
        <title>Complete genome sequence of Spiroplasma platyhelix ATCC 51748, an insect isolate.</title>
        <authorList>
            <person name="Green E.A."/>
            <person name="Klassen J.L."/>
        </authorList>
    </citation>
    <scope>NUCLEOTIDE SEQUENCE [LARGE SCALE GENOMIC DNA]</scope>
    <source>
        <strain evidence="1 2">PALS-1</strain>
    </source>
</reference>
<proteinExistence type="predicted"/>
<evidence type="ECO:0000313" key="2">
    <source>
        <dbReference type="Proteomes" id="UP000584587"/>
    </source>
</evidence>
<dbReference type="RefSeq" id="WP_168104638.1">
    <property type="nucleotide sequence ID" value="NZ_CP051215.1"/>
</dbReference>
<dbReference type="Proteomes" id="UP000584587">
    <property type="component" value="Unassembled WGS sequence"/>
</dbReference>
<evidence type="ECO:0000313" key="1">
    <source>
        <dbReference type="EMBL" id="NKE38158.1"/>
    </source>
</evidence>
<dbReference type="InterPro" id="IPR015797">
    <property type="entry name" value="NUDIX_hydrolase-like_dom_sf"/>
</dbReference>
<keyword evidence="2" id="KW-1185">Reference proteome</keyword>
<dbReference type="Gene3D" id="3.90.79.10">
    <property type="entry name" value="Nucleoside Triphosphate Pyrophosphohydrolase"/>
    <property type="match status" value="1"/>
</dbReference>
<comment type="caution">
    <text evidence="1">The sequence shown here is derived from an EMBL/GenBank/DDBJ whole genome shotgun (WGS) entry which is preliminary data.</text>
</comment>
<evidence type="ECO:0008006" key="3">
    <source>
        <dbReference type="Google" id="ProtNLM"/>
    </source>
</evidence>
<name>A0A846UC99_9MOLU</name>
<sequence>MKKWVKLIKADFMYGVSEPWCDDQGVAILPFIYQYNQYWFLLIHEANPLLKGRLHQSYGTLTGGCELKLDLLTTVKNELYEETGINVKKNEDVIFHDLGSYYANKTNIKIWHLYAVDLTSLNLNLQETYHGKGDGSAGEKNINGVFVNEVDLDKTNDSLALAIYGKLKLEKILNNPNLIV</sequence>
<dbReference type="EMBL" id="JAAVVK010000001">
    <property type="protein sequence ID" value="NKE38158.1"/>
    <property type="molecule type" value="Genomic_DNA"/>
</dbReference>
<dbReference type="AlphaFoldDB" id="A0A846UC99"/>
<organism evidence="1 2">
    <name type="scientific">Spiroplasma platyhelix PALS-1</name>
    <dbReference type="NCBI Taxonomy" id="1276218"/>
    <lineage>
        <taxon>Bacteria</taxon>
        <taxon>Bacillati</taxon>
        <taxon>Mycoplasmatota</taxon>
        <taxon>Mollicutes</taxon>
        <taxon>Entomoplasmatales</taxon>
        <taxon>Spiroplasmataceae</taxon>
        <taxon>Spiroplasma</taxon>
    </lineage>
</organism>
<protein>
    <recommendedName>
        <fullName evidence="3">Nudix hydrolase domain-containing protein</fullName>
    </recommendedName>
</protein>
<gene>
    <name evidence="1" type="ORF">HER12_00090</name>
</gene>